<dbReference type="InterPro" id="IPR049450">
    <property type="entry name" value="ACOT8-like_C"/>
</dbReference>
<dbReference type="EMBL" id="CAMXCT020000001">
    <property type="protein sequence ID" value="CAL1124931.1"/>
    <property type="molecule type" value="Genomic_DNA"/>
</dbReference>
<protein>
    <submittedName>
        <fullName evidence="5">Neutral ceramidase (N-CDase) (NCDase) (Acylsphingosine deacylase 2) (N-acylsphingosine amidohydrolase 2) (ZnCD)</fullName>
    </submittedName>
</protein>
<dbReference type="InterPro" id="IPR049449">
    <property type="entry name" value="TesB_ACOT8-like_N"/>
</dbReference>
<dbReference type="SUPFAM" id="SSF54593">
    <property type="entry name" value="Glyoxalase/Bleomycin resistance protein/Dihydroxybiphenyl dioxygenase"/>
    <property type="match status" value="2"/>
</dbReference>
<dbReference type="Proteomes" id="UP001152797">
    <property type="component" value="Unassembled WGS sequence"/>
</dbReference>
<sequence>MRQDGFSGGGGFVAAYRAEESGVGFDYNTARRRVGGTTVHAHDEETSMITRRTLGIILLGTIAWLISPGMNAPKAAAEDAEPAHFHHVRLNVTDAKDSMRFYRRVFGAVPVKFRNASDGLFVERSFILFNEVDDAPDPTLNTGIWHIGWGGVDVKNEYEWWLRHGVDIHTRLSPLPGNDNYYMYINGPDKELIEINTMGHHRFGHVHFFCDDVNETVAWYSKHLGIKPRVPVRPKPTGDPNTLAGIWMNSIQCDNVNMIFFGKPDYEESPTWWPDPPLKDIQPTDNRPIDHIAFSYRDIDPVFERMKADGVEIVAPPEFNEELKMRSFFVRGPNNVLIEVVEAKPIPEGQVWTPLEACVGPWSPQHLHAGPVAALCVSVGEELQPGDDVVTTRLTLDLLRPVTRSPIVVKTSTVKMGRRVGLHQLDLIQEDKLTATARVQRTQEMEVSLPQLQGTGLELAPPGDTPDDFTPLTQQPDGRPMAPFLQCCDLRMRVEGAFFRPVPSEAWLHVHADLLEGVPLSTTAAVAAAADCGNALGAPVALDNPPMLFANADLTIHLARSPETAWVRMAPISTWLDHGIGQTCCALSDARGMLGTSVVTLPLANRPGCTIKSLRALTILFSVGVAVCVATLDSPAVAKDKAEFKVGVAARDITPPTGIPMWGYGDRHADLSEGVLDPLYAKAVVIQAGDDKLALVGLDIGRGPTIEMMKLIRKELSEKAGIENVMISGSHTHHGPVIELTDKEGYGKGKFDKAVEYAEQFPHTLIEVILEADAALQPAKMGVGTKNVALNRNRHTKRLPKATDPMLAVMRFDDMEGNPIGILVNFAAHPTSIDSNILKYSADYVGSMHNTVEEKLGTTSVFMQGAAGDQSSNSPQGVSGYEAFGEVLGNEVVEIANGIETSVPEEPTLKGKVDYFTFPSRIDFSNPWIRVAFGRAFFPELVANFGDEMEDGVQTELNTVILNGNIALVGGSGEFFCNHSNRLKERSYLDHTLFFGYCNGHNLYFPTIEAVSEGGYGADPPVSPVEIGAGEQLMNQALINIYSMIGKLVAPENPAAGTAGK</sequence>
<dbReference type="InterPro" id="IPR031329">
    <property type="entry name" value="NEUT/ALK_ceramidase_N"/>
</dbReference>
<dbReference type="InterPro" id="IPR037523">
    <property type="entry name" value="VOC_core"/>
</dbReference>
<dbReference type="SUPFAM" id="SSF54637">
    <property type="entry name" value="Thioesterase/thiol ester dehydrase-isomerase"/>
    <property type="match status" value="1"/>
</dbReference>
<dbReference type="InterPro" id="IPR029069">
    <property type="entry name" value="HotDog_dom_sf"/>
</dbReference>
<dbReference type="Pfam" id="PF04734">
    <property type="entry name" value="Ceramidase_alk"/>
    <property type="match status" value="1"/>
</dbReference>
<dbReference type="Pfam" id="PF00903">
    <property type="entry name" value="Glyoxalase"/>
    <property type="match status" value="2"/>
</dbReference>
<dbReference type="InterPro" id="IPR004360">
    <property type="entry name" value="Glyas_Fos-R_dOase_dom"/>
</dbReference>
<dbReference type="CDD" id="cd06587">
    <property type="entry name" value="VOC"/>
    <property type="match status" value="2"/>
</dbReference>
<comment type="similarity">
    <text evidence="1">Belongs to the glyoxalase I family.</text>
</comment>
<dbReference type="InterPro" id="IPR042171">
    <property type="entry name" value="Acyl-CoA_hotdog"/>
</dbReference>
<dbReference type="EMBL" id="CAMXCT010000001">
    <property type="protein sequence ID" value="CAI3971556.1"/>
    <property type="molecule type" value="Genomic_DNA"/>
</dbReference>
<name>A0A9P1FD50_9DINO</name>
<dbReference type="InterPro" id="IPR029068">
    <property type="entry name" value="Glyas_Bleomycin-R_OHBP_Dase"/>
</dbReference>
<comment type="caution">
    <text evidence="3">The sequence shown here is derived from an EMBL/GenBank/DDBJ whole genome shotgun (WGS) entry which is preliminary data.</text>
</comment>
<feature type="domain" description="VOC" evidence="2">
    <location>
        <begin position="84"/>
        <end position="198"/>
    </location>
</feature>
<dbReference type="AlphaFoldDB" id="A0A9P1FD50"/>
<feature type="domain" description="VOC" evidence="2">
    <location>
        <begin position="202"/>
        <end position="343"/>
    </location>
</feature>
<dbReference type="OrthoDB" id="191371at2759"/>
<reference evidence="4" key="2">
    <citation type="submission" date="2024-04" db="EMBL/GenBank/DDBJ databases">
        <authorList>
            <person name="Chen Y."/>
            <person name="Shah S."/>
            <person name="Dougan E. K."/>
            <person name="Thang M."/>
            <person name="Chan C."/>
        </authorList>
    </citation>
    <scope>NUCLEOTIDE SEQUENCE [LARGE SCALE GENOMIC DNA]</scope>
</reference>
<dbReference type="CDD" id="cd03443">
    <property type="entry name" value="PaaI_thioesterase"/>
    <property type="match status" value="1"/>
</dbReference>
<dbReference type="Gene3D" id="3.10.180.10">
    <property type="entry name" value="2,3-Dihydroxybiphenyl 1,2-Dioxygenase, domain 1"/>
    <property type="match status" value="2"/>
</dbReference>
<dbReference type="PANTHER" id="PTHR21366:SF14">
    <property type="entry name" value="GLYOXALASE DOMAIN-CONTAINING PROTEIN 5"/>
    <property type="match status" value="1"/>
</dbReference>
<dbReference type="Gene3D" id="2.40.160.210">
    <property type="entry name" value="Acyl-CoA thioesterase, double hotdog domain"/>
    <property type="match status" value="1"/>
</dbReference>
<dbReference type="Pfam" id="PF13622">
    <property type="entry name" value="4HBT_3"/>
    <property type="match status" value="1"/>
</dbReference>
<evidence type="ECO:0000256" key="1">
    <source>
        <dbReference type="ARBA" id="ARBA00010363"/>
    </source>
</evidence>
<evidence type="ECO:0000313" key="6">
    <source>
        <dbReference type="Proteomes" id="UP001152797"/>
    </source>
</evidence>
<proteinExistence type="inferred from homology"/>
<reference evidence="3" key="1">
    <citation type="submission" date="2022-10" db="EMBL/GenBank/DDBJ databases">
        <authorList>
            <person name="Chen Y."/>
            <person name="Dougan E. K."/>
            <person name="Chan C."/>
            <person name="Rhodes N."/>
            <person name="Thang M."/>
        </authorList>
    </citation>
    <scope>NUCLEOTIDE SEQUENCE</scope>
</reference>
<evidence type="ECO:0000313" key="5">
    <source>
        <dbReference type="EMBL" id="CAL4758868.1"/>
    </source>
</evidence>
<dbReference type="PANTHER" id="PTHR21366">
    <property type="entry name" value="GLYOXALASE FAMILY PROTEIN"/>
    <property type="match status" value="1"/>
</dbReference>
<gene>
    <name evidence="3" type="ORF">C1SCF055_LOCUS146</name>
</gene>
<evidence type="ECO:0000313" key="4">
    <source>
        <dbReference type="EMBL" id="CAL1124931.1"/>
    </source>
</evidence>
<organism evidence="3">
    <name type="scientific">Cladocopium goreaui</name>
    <dbReference type="NCBI Taxonomy" id="2562237"/>
    <lineage>
        <taxon>Eukaryota</taxon>
        <taxon>Sar</taxon>
        <taxon>Alveolata</taxon>
        <taxon>Dinophyceae</taxon>
        <taxon>Suessiales</taxon>
        <taxon>Symbiodiniaceae</taxon>
        <taxon>Cladocopium</taxon>
    </lineage>
</organism>
<dbReference type="InterPro" id="IPR050383">
    <property type="entry name" value="GlyoxalaseI/FosfomycinResist"/>
</dbReference>
<dbReference type="EMBL" id="CAMXCT030000001">
    <property type="protein sequence ID" value="CAL4758868.1"/>
    <property type="molecule type" value="Genomic_DNA"/>
</dbReference>
<keyword evidence="6" id="KW-1185">Reference proteome</keyword>
<evidence type="ECO:0000259" key="2">
    <source>
        <dbReference type="PROSITE" id="PS51819"/>
    </source>
</evidence>
<dbReference type="PROSITE" id="PS51819">
    <property type="entry name" value="VOC"/>
    <property type="match status" value="2"/>
</dbReference>
<dbReference type="Pfam" id="PF20789">
    <property type="entry name" value="4HBT_3C"/>
    <property type="match status" value="1"/>
</dbReference>
<accession>A0A9P1FD50</accession>
<evidence type="ECO:0000313" key="3">
    <source>
        <dbReference type="EMBL" id="CAI3971556.1"/>
    </source>
</evidence>